<dbReference type="SMART" id="SM00387">
    <property type="entry name" value="HATPase_c"/>
    <property type="match status" value="1"/>
</dbReference>
<dbReference type="GO" id="GO:0016020">
    <property type="term" value="C:membrane"/>
    <property type="evidence" value="ECO:0007669"/>
    <property type="project" value="InterPro"/>
</dbReference>
<sequence>MSELAVRVEQRWAVLQRRGPYALLALATVLAAMTAAPLGFVDQLPYVLALAALVAVGHWWCVDRRWDEGPLDDGLGHVYLAARTLAAFVMSWLNPFCAVFAFVAYFDATTYAKGRWIPVVLGITAVTMAGSQAGGFPPSGTTQTLVFLGLLALNLVLVLIFTAIARQETELADERVATIAELERTNARLEEAMQENAALQEALVTRAREAGIHEERERLAAEIHDTIAQGLAGIVTQLQAADEAYDDAAAAEHRKRAAELARASLDETRRSVEALSPAALEHLALVEAVRARVREWAAENGVRAEVVVTGEPETLSPAVEAVVLRVVQESLTNVARHAEASRVGITLSYTDDEIVLDVRDDGRGFDVRVTTPRGNRGGFGLDGMRRRAERAGGALIVESEPGGGTAVSLRVPSGCDV</sequence>
<dbReference type="GO" id="GO:0046872">
    <property type="term" value="F:metal ion binding"/>
    <property type="evidence" value="ECO:0007669"/>
    <property type="project" value="UniProtKB-KW"/>
</dbReference>
<dbReference type="EC" id="2.7.13.3" evidence="4"/>
<dbReference type="Pfam" id="PF07730">
    <property type="entry name" value="HisKA_3"/>
    <property type="match status" value="1"/>
</dbReference>
<accession>A0A5Q6RP43</accession>
<dbReference type="EMBL" id="VDFQ02000006">
    <property type="protein sequence ID" value="KAA1419805.1"/>
    <property type="molecule type" value="Genomic_DNA"/>
</dbReference>
<dbReference type="Proteomes" id="UP000307768">
    <property type="component" value="Unassembled WGS sequence"/>
</dbReference>
<feature type="transmembrane region" description="Helical" evidence="17">
    <location>
        <begin position="21"/>
        <end position="40"/>
    </location>
</feature>
<evidence type="ECO:0000256" key="7">
    <source>
        <dbReference type="ARBA" id="ARBA00022490"/>
    </source>
</evidence>
<dbReference type="GO" id="GO:0000155">
    <property type="term" value="F:phosphorelay sensor kinase activity"/>
    <property type="evidence" value="ECO:0007669"/>
    <property type="project" value="InterPro"/>
</dbReference>
<evidence type="ECO:0000313" key="19">
    <source>
        <dbReference type="EMBL" id="KAA1419805.1"/>
    </source>
</evidence>
<keyword evidence="17" id="KW-0812">Transmembrane</keyword>
<evidence type="ECO:0000256" key="6">
    <source>
        <dbReference type="ARBA" id="ARBA00022485"/>
    </source>
</evidence>
<comment type="catalytic activity">
    <reaction evidence="1">
        <text>ATP + protein L-histidine = ADP + protein N-phospho-L-histidine.</text>
        <dbReference type="EC" id="2.7.13.3"/>
    </reaction>
</comment>
<dbReference type="InterPro" id="IPR017205">
    <property type="entry name" value="Sig_transdc_His_kinase_ChrS"/>
</dbReference>
<dbReference type="InterPro" id="IPR050482">
    <property type="entry name" value="Sensor_HK_TwoCompSys"/>
</dbReference>
<gene>
    <name evidence="19" type="ORF">FE697_018025</name>
</gene>
<evidence type="ECO:0000256" key="8">
    <source>
        <dbReference type="ARBA" id="ARBA00022679"/>
    </source>
</evidence>
<evidence type="ECO:0000256" key="12">
    <source>
        <dbReference type="ARBA" id="ARBA00023012"/>
    </source>
</evidence>
<dbReference type="RefSeq" id="WP_149771028.1">
    <property type="nucleotide sequence ID" value="NZ_VDFQ02000006.1"/>
</dbReference>
<feature type="transmembrane region" description="Helical" evidence="17">
    <location>
        <begin position="84"/>
        <end position="106"/>
    </location>
</feature>
<evidence type="ECO:0000256" key="10">
    <source>
        <dbReference type="ARBA" id="ARBA00022777"/>
    </source>
</evidence>
<keyword evidence="11" id="KW-0408">Iron</keyword>
<evidence type="ECO:0000256" key="14">
    <source>
        <dbReference type="ARBA" id="ARBA00024827"/>
    </source>
</evidence>
<dbReference type="InterPro" id="IPR011712">
    <property type="entry name" value="Sig_transdc_His_kin_sub3_dim/P"/>
</dbReference>
<keyword evidence="7" id="KW-0963">Cytoplasm</keyword>
<dbReference type="GO" id="GO:0005737">
    <property type="term" value="C:cytoplasm"/>
    <property type="evidence" value="ECO:0007669"/>
    <property type="project" value="UniProtKB-SubCell"/>
</dbReference>
<comment type="cofactor">
    <cofactor evidence="2">
        <name>[4Fe-4S] cluster</name>
        <dbReference type="ChEBI" id="CHEBI:49883"/>
    </cofactor>
</comment>
<dbReference type="PRINTS" id="PR00344">
    <property type="entry name" value="BCTRLSENSOR"/>
</dbReference>
<dbReference type="PANTHER" id="PTHR24421:SF62">
    <property type="entry name" value="SENSORY TRANSDUCTION HISTIDINE KINASE"/>
    <property type="match status" value="1"/>
</dbReference>
<dbReference type="InterPro" id="IPR004358">
    <property type="entry name" value="Sig_transdc_His_kin-like_C"/>
</dbReference>
<keyword evidence="16" id="KW-0175">Coiled coil</keyword>
<keyword evidence="17" id="KW-1133">Transmembrane helix</keyword>
<evidence type="ECO:0000256" key="3">
    <source>
        <dbReference type="ARBA" id="ARBA00004496"/>
    </source>
</evidence>
<reference evidence="19 20" key="1">
    <citation type="submission" date="2019-09" db="EMBL/GenBank/DDBJ databases">
        <title>Mumia zhuanghuii sp. nov. isolated from the intestinal contents of plateau pika (Ochotona curzoniae) in the Qinghai-Tibet plateau of China.</title>
        <authorList>
            <person name="Tian Z."/>
        </authorList>
    </citation>
    <scope>NUCLEOTIDE SEQUENCE [LARGE SCALE GENOMIC DNA]</scope>
    <source>
        <strain evidence="20">350</strain>
    </source>
</reference>
<feature type="transmembrane region" description="Helical" evidence="17">
    <location>
        <begin position="145"/>
        <end position="165"/>
    </location>
</feature>
<feature type="domain" description="Histidine kinase" evidence="18">
    <location>
        <begin position="222"/>
        <end position="415"/>
    </location>
</feature>
<dbReference type="SUPFAM" id="SSF55874">
    <property type="entry name" value="ATPase domain of HSP90 chaperone/DNA topoisomerase II/histidine kinase"/>
    <property type="match status" value="1"/>
</dbReference>
<evidence type="ECO:0000256" key="11">
    <source>
        <dbReference type="ARBA" id="ARBA00023004"/>
    </source>
</evidence>
<proteinExistence type="predicted"/>
<protein>
    <recommendedName>
        <fullName evidence="5">Oxygen sensor histidine kinase NreB</fullName>
        <ecNumber evidence="4">2.7.13.3</ecNumber>
    </recommendedName>
    <alternativeName>
        <fullName evidence="15">Nitrogen regulation protein B</fullName>
    </alternativeName>
</protein>
<dbReference type="PANTHER" id="PTHR24421">
    <property type="entry name" value="NITRATE/NITRITE SENSOR PROTEIN NARX-RELATED"/>
    <property type="match status" value="1"/>
</dbReference>
<dbReference type="GO" id="GO:0051539">
    <property type="term" value="F:4 iron, 4 sulfur cluster binding"/>
    <property type="evidence" value="ECO:0007669"/>
    <property type="project" value="UniProtKB-KW"/>
</dbReference>
<evidence type="ECO:0000256" key="4">
    <source>
        <dbReference type="ARBA" id="ARBA00012438"/>
    </source>
</evidence>
<dbReference type="Gene3D" id="3.30.565.10">
    <property type="entry name" value="Histidine kinase-like ATPase, C-terminal domain"/>
    <property type="match status" value="1"/>
</dbReference>
<comment type="subcellular location">
    <subcellularLocation>
        <location evidence="3">Cytoplasm</location>
    </subcellularLocation>
</comment>
<evidence type="ECO:0000256" key="9">
    <source>
        <dbReference type="ARBA" id="ARBA00022723"/>
    </source>
</evidence>
<evidence type="ECO:0000256" key="2">
    <source>
        <dbReference type="ARBA" id="ARBA00001966"/>
    </source>
</evidence>
<keyword evidence="13" id="KW-0411">Iron-sulfur</keyword>
<dbReference type="AlphaFoldDB" id="A0A5Q6RP43"/>
<evidence type="ECO:0000256" key="17">
    <source>
        <dbReference type="SAM" id="Phobius"/>
    </source>
</evidence>
<organism evidence="19 20">
    <name type="scientific">Mumia zhuanghuii</name>
    <dbReference type="NCBI Taxonomy" id="2585211"/>
    <lineage>
        <taxon>Bacteria</taxon>
        <taxon>Bacillati</taxon>
        <taxon>Actinomycetota</taxon>
        <taxon>Actinomycetes</taxon>
        <taxon>Propionibacteriales</taxon>
        <taxon>Nocardioidaceae</taxon>
        <taxon>Mumia</taxon>
    </lineage>
</organism>
<evidence type="ECO:0000256" key="1">
    <source>
        <dbReference type="ARBA" id="ARBA00000085"/>
    </source>
</evidence>
<dbReference type="InterPro" id="IPR003594">
    <property type="entry name" value="HATPase_dom"/>
</dbReference>
<keyword evidence="8" id="KW-0808">Transferase</keyword>
<evidence type="ECO:0000256" key="15">
    <source>
        <dbReference type="ARBA" id="ARBA00030800"/>
    </source>
</evidence>
<evidence type="ECO:0000256" key="13">
    <source>
        <dbReference type="ARBA" id="ARBA00023014"/>
    </source>
</evidence>
<evidence type="ECO:0000259" key="18">
    <source>
        <dbReference type="PROSITE" id="PS50109"/>
    </source>
</evidence>
<evidence type="ECO:0000313" key="20">
    <source>
        <dbReference type="Proteomes" id="UP000307768"/>
    </source>
</evidence>
<feature type="coiled-coil region" evidence="16">
    <location>
        <begin position="172"/>
        <end position="209"/>
    </location>
</feature>
<keyword evidence="10 19" id="KW-0418">Kinase</keyword>
<dbReference type="Pfam" id="PF02518">
    <property type="entry name" value="HATPase_c"/>
    <property type="match status" value="1"/>
</dbReference>
<comment type="function">
    <text evidence="14">Member of the two-component regulatory system NreB/NreC involved in the control of dissimilatory nitrate/nitrite reduction in response to oxygen. NreB functions as a direct oxygen sensor histidine kinase which is autophosphorylated, in the absence of oxygen, probably at the conserved histidine residue, and transfers its phosphate group probably to a conserved aspartate residue of NreC. NreB/NreC activates the expression of the nitrate (narGHJI) and nitrite (nir) reductase operons, as well as the putative nitrate transporter gene narT.</text>
</comment>
<evidence type="ECO:0000256" key="5">
    <source>
        <dbReference type="ARBA" id="ARBA00017322"/>
    </source>
</evidence>
<dbReference type="OrthoDB" id="144293at2"/>
<name>A0A5Q6RP43_9ACTN</name>
<keyword evidence="9" id="KW-0479">Metal-binding</keyword>
<dbReference type="PIRSF" id="PIRSF037434">
    <property type="entry name" value="STHK_ChrS"/>
    <property type="match status" value="1"/>
</dbReference>
<evidence type="ECO:0000256" key="16">
    <source>
        <dbReference type="SAM" id="Coils"/>
    </source>
</evidence>
<keyword evidence="6" id="KW-0004">4Fe-4S</keyword>
<dbReference type="CDD" id="cd16917">
    <property type="entry name" value="HATPase_UhpB-NarQ-NarX-like"/>
    <property type="match status" value="1"/>
</dbReference>
<comment type="caution">
    <text evidence="19">The sequence shown here is derived from an EMBL/GenBank/DDBJ whole genome shotgun (WGS) entry which is preliminary data.</text>
</comment>
<dbReference type="InterPro" id="IPR005467">
    <property type="entry name" value="His_kinase_dom"/>
</dbReference>
<dbReference type="GO" id="GO:0046983">
    <property type="term" value="F:protein dimerization activity"/>
    <property type="evidence" value="ECO:0007669"/>
    <property type="project" value="InterPro"/>
</dbReference>
<keyword evidence="12" id="KW-0902">Two-component regulatory system</keyword>
<keyword evidence="17" id="KW-0472">Membrane</keyword>
<dbReference type="Gene3D" id="1.20.5.1930">
    <property type="match status" value="1"/>
</dbReference>
<dbReference type="InterPro" id="IPR036890">
    <property type="entry name" value="HATPase_C_sf"/>
</dbReference>
<dbReference type="PROSITE" id="PS50109">
    <property type="entry name" value="HIS_KIN"/>
    <property type="match status" value="1"/>
</dbReference>